<organism evidence="4 5">
    <name type="scientific">Bombella intestini</name>
    <dbReference type="NCBI Taxonomy" id="1539051"/>
    <lineage>
        <taxon>Bacteria</taxon>
        <taxon>Pseudomonadati</taxon>
        <taxon>Pseudomonadota</taxon>
        <taxon>Alphaproteobacteria</taxon>
        <taxon>Acetobacterales</taxon>
        <taxon>Acetobacteraceae</taxon>
        <taxon>Bombella</taxon>
    </lineage>
</organism>
<evidence type="ECO:0000259" key="3">
    <source>
        <dbReference type="PROSITE" id="PS51352"/>
    </source>
</evidence>
<feature type="domain" description="Thioredoxin" evidence="3">
    <location>
        <begin position="20"/>
        <end position="217"/>
    </location>
</feature>
<protein>
    <submittedName>
        <fullName evidence="4">Thiol:disulfide interchange protein</fullName>
    </submittedName>
</protein>
<dbReference type="InterPro" id="IPR013766">
    <property type="entry name" value="Thioredoxin_domain"/>
</dbReference>
<feature type="chain" id="PRO_5012752060" evidence="2">
    <location>
        <begin position="21"/>
        <end position="218"/>
    </location>
</feature>
<dbReference type="EMBL" id="JATM01000001">
    <property type="protein sequence ID" value="OOL19765.1"/>
    <property type="molecule type" value="Genomic_DNA"/>
</dbReference>
<dbReference type="PROSITE" id="PS51318">
    <property type="entry name" value="TAT"/>
    <property type="match status" value="1"/>
</dbReference>
<comment type="function">
    <text evidence="1">May be required for disulfide bond formation in some proteins.</text>
</comment>
<comment type="caution">
    <text evidence="4">The sequence shown here is derived from an EMBL/GenBank/DDBJ whole genome shotgun (WGS) entry which is preliminary data.</text>
</comment>
<evidence type="ECO:0000256" key="1">
    <source>
        <dbReference type="ARBA" id="ARBA00003565"/>
    </source>
</evidence>
<evidence type="ECO:0000313" key="5">
    <source>
        <dbReference type="Proteomes" id="UP000200980"/>
    </source>
</evidence>
<dbReference type="Pfam" id="PF13462">
    <property type="entry name" value="Thioredoxin_4"/>
    <property type="match status" value="1"/>
</dbReference>
<evidence type="ECO:0000256" key="2">
    <source>
        <dbReference type="SAM" id="SignalP"/>
    </source>
</evidence>
<dbReference type="AlphaFoldDB" id="A0A1S8GS06"/>
<dbReference type="Proteomes" id="UP000200980">
    <property type="component" value="Unassembled WGS sequence"/>
</dbReference>
<dbReference type="Gene3D" id="3.40.30.10">
    <property type="entry name" value="Glutaredoxin"/>
    <property type="match status" value="1"/>
</dbReference>
<dbReference type="SUPFAM" id="SSF52833">
    <property type="entry name" value="Thioredoxin-like"/>
    <property type="match status" value="1"/>
</dbReference>
<sequence length="218" mass="24276">MTARHSLSRRHFLASGPALLATGLTAGNLIAQRPALAQASTPAPKDPRLAPRIIGDAKAPVLVQEWFSLTCTHCAHFATDVFPKVKEQFIDTGKIRYQFHDFPLDQVAMIAAMVARTLPEERYLPFISSLFSRQMQWAFSGGDPVTHLKQEAALAGIAPDEFDKISKDMTFGQELYQLTQQDGQTYDIKGTPYFRFNNTPFAQDPETVEKFAELVSKA</sequence>
<reference evidence="4 5" key="1">
    <citation type="journal article" date="2016" name="PLoS ONE">
        <title>Whole-Genome Sequence Analysis of Bombella intestini LMG 28161T, a Novel Acetic Acid Bacterium Isolated from the Crop of a Red-Tailed Bumble Bee, Bombus lapidarius.</title>
        <authorList>
            <person name="Li L."/>
            <person name="Illeghems K."/>
            <person name="Van Kerrebroeck S."/>
            <person name="Borremans W."/>
            <person name="Cleenwerck I."/>
            <person name="Smagghe G."/>
            <person name="De Vuyst L."/>
            <person name="Vandamme P."/>
        </authorList>
    </citation>
    <scope>NUCLEOTIDE SEQUENCE [LARGE SCALE GENOMIC DNA]</scope>
    <source>
        <strain evidence="4 5">R-52487</strain>
    </source>
</reference>
<dbReference type="PROSITE" id="PS51352">
    <property type="entry name" value="THIOREDOXIN_2"/>
    <property type="match status" value="1"/>
</dbReference>
<feature type="signal peptide" evidence="2">
    <location>
        <begin position="1"/>
        <end position="20"/>
    </location>
</feature>
<accession>A0A1S8GS06</accession>
<dbReference type="RefSeq" id="WP_077395589.1">
    <property type="nucleotide sequence ID" value="NZ_JATM01000001.1"/>
</dbReference>
<dbReference type="InterPro" id="IPR006311">
    <property type="entry name" value="TAT_signal"/>
</dbReference>
<evidence type="ECO:0000313" key="4">
    <source>
        <dbReference type="EMBL" id="OOL19765.1"/>
    </source>
</evidence>
<dbReference type="STRING" id="1539051.AL01_02045"/>
<keyword evidence="2" id="KW-0732">Signal</keyword>
<gene>
    <name evidence="4" type="ORF">AL01_02045</name>
</gene>
<dbReference type="OrthoDB" id="8478320at2"/>
<name>A0A1S8GS06_9PROT</name>
<dbReference type="CDD" id="cd02972">
    <property type="entry name" value="DsbA_family"/>
    <property type="match status" value="1"/>
</dbReference>
<proteinExistence type="predicted"/>
<dbReference type="InterPro" id="IPR012336">
    <property type="entry name" value="Thioredoxin-like_fold"/>
</dbReference>
<keyword evidence="5" id="KW-1185">Reference proteome</keyword>
<dbReference type="InterPro" id="IPR036249">
    <property type="entry name" value="Thioredoxin-like_sf"/>
</dbReference>